<organism evidence="1 2">
    <name type="scientific">Antarcticirhabdus aurantiaca</name>
    <dbReference type="NCBI Taxonomy" id="2606717"/>
    <lineage>
        <taxon>Bacteria</taxon>
        <taxon>Pseudomonadati</taxon>
        <taxon>Pseudomonadota</taxon>
        <taxon>Alphaproteobacteria</taxon>
        <taxon>Hyphomicrobiales</taxon>
        <taxon>Aurantimonadaceae</taxon>
        <taxon>Antarcticirhabdus</taxon>
    </lineage>
</organism>
<keyword evidence="2" id="KW-1185">Reference proteome</keyword>
<sequence>MTHQLYLCRHGETAWNAERRFQGQVDIPLDALGRIQAKRNGRYLRNVLGNSVSEFGFLSSPLGRSVETMRIIRYELGLEPDDFARDDRLKEVHFGDWQGSTLTELEARLPGVSAQRSADKWNFLPPGPGAETLADLERRVAPVFEGFDRPMIVTAHGGVTRAYLRRFAGWSEREAARIDVPQDRILAITGEGRVDWV</sequence>
<accession>A0ACD4NKP0</accession>
<name>A0ACD4NKP0_9HYPH</name>
<evidence type="ECO:0000313" key="2">
    <source>
        <dbReference type="Proteomes" id="UP001163223"/>
    </source>
</evidence>
<dbReference type="EMBL" id="CP113520">
    <property type="protein sequence ID" value="WAJ27304.1"/>
    <property type="molecule type" value="Genomic_DNA"/>
</dbReference>
<protein>
    <submittedName>
        <fullName evidence="1">Histidine phosphatase family protein</fullName>
    </submittedName>
</protein>
<reference evidence="1" key="1">
    <citation type="submission" date="2022-11" db="EMBL/GenBank/DDBJ databases">
        <title>beta-Carotene-producing bacterium, Jeongeuplla avenae sp. nov., alleviates the salt stress of Arabidopsis seedlings.</title>
        <authorList>
            <person name="Jiang L."/>
            <person name="Lee J."/>
        </authorList>
    </citation>
    <scope>NUCLEOTIDE SEQUENCE</scope>
    <source>
        <strain evidence="1">DY_R2A_6</strain>
    </source>
</reference>
<evidence type="ECO:0000313" key="1">
    <source>
        <dbReference type="EMBL" id="WAJ27304.1"/>
    </source>
</evidence>
<gene>
    <name evidence="1" type="ORF">OXU80_21000</name>
</gene>
<proteinExistence type="predicted"/>
<dbReference type="Proteomes" id="UP001163223">
    <property type="component" value="Chromosome"/>
</dbReference>